<gene>
    <name evidence="1" type="ORF">R1flu_011491</name>
</gene>
<dbReference type="EMBL" id="JBHFFA010000002">
    <property type="protein sequence ID" value="KAL2643904.1"/>
    <property type="molecule type" value="Genomic_DNA"/>
</dbReference>
<protein>
    <recommendedName>
        <fullName evidence="3">Secreted protein</fullName>
    </recommendedName>
</protein>
<name>A0ABD1Z7Y7_9MARC</name>
<sequence>MGLDATNLRWYLLQLTSLLCRLRSQLVFHRWRSVHLQGKKYDRTLVIPNTILHWSINSFNLVDVTEQCDRTPAAKTA</sequence>
<organism evidence="1 2">
    <name type="scientific">Riccia fluitans</name>
    <dbReference type="NCBI Taxonomy" id="41844"/>
    <lineage>
        <taxon>Eukaryota</taxon>
        <taxon>Viridiplantae</taxon>
        <taxon>Streptophyta</taxon>
        <taxon>Embryophyta</taxon>
        <taxon>Marchantiophyta</taxon>
        <taxon>Marchantiopsida</taxon>
        <taxon>Marchantiidae</taxon>
        <taxon>Marchantiales</taxon>
        <taxon>Ricciaceae</taxon>
        <taxon>Riccia</taxon>
    </lineage>
</organism>
<reference evidence="1 2" key="1">
    <citation type="submission" date="2024-09" db="EMBL/GenBank/DDBJ databases">
        <title>Chromosome-scale assembly of Riccia fluitans.</title>
        <authorList>
            <person name="Paukszto L."/>
            <person name="Sawicki J."/>
            <person name="Karawczyk K."/>
            <person name="Piernik-Szablinska J."/>
            <person name="Szczecinska M."/>
            <person name="Mazdziarz M."/>
        </authorList>
    </citation>
    <scope>NUCLEOTIDE SEQUENCE [LARGE SCALE GENOMIC DNA]</scope>
    <source>
        <strain evidence="1">Rf_01</strain>
        <tissue evidence="1">Aerial parts of the thallus</tissue>
    </source>
</reference>
<evidence type="ECO:0000313" key="1">
    <source>
        <dbReference type="EMBL" id="KAL2643904.1"/>
    </source>
</evidence>
<evidence type="ECO:0008006" key="3">
    <source>
        <dbReference type="Google" id="ProtNLM"/>
    </source>
</evidence>
<evidence type="ECO:0000313" key="2">
    <source>
        <dbReference type="Proteomes" id="UP001605036"/>
    </source>
</evidence>
<dbReference type="Proteomes" id="UP001605036">
    <property type="component" value="Unassembled WGS sequence"/>
</dbReference>
<comment type="caution">
    <text evidence="1">The sequence shown here is derived from an EMBL/GenBank/DDBJ whole genome shotgun (WGS) entry which is preliminary data.</text>
</comment>
<dbReference type="AlphaFoldDB" id="A0ABD1Z7Y7"/>
<keyword evidence="2" id="KW-1185">Reference proteome</keyword>
<accession>A0ABD1Z7Y7</accession>
<proteinExistence type="predicted"/>